<dbReference type="SUPFAM" id="SSF52266">
    <property type="entry name" value="SGNH hydrolase"/>
    <property type="match status" value="1"/>
</dbReference>
<organism evidence="2 3">
    <name type="scientific">Polistes dominula</name>
    <name type="common">European paper wasp</name>
    <name type="synonym">Vespa dominula</name>
    <dbReference type="NCBI Taxonomy" id="743375"/>
    <lineage>
        <taxon>Eukaryota</taxon>
        <taxon>Metazoa</taxon>
        <taxon>Ecdysozoa</taxon>
        <taxon>Arthropoda</taxon>
        <taxon>Hexapoda</taxon>
        <taxon>Insecta</taxon>
        <taxon>Pterygota</taxon>
        <taxon>Neoptera</taxon>
        <taxon>Endopterygota</taxon>
        <taxon>Hymenoptera</taxon>
        <taxon>Apocrita</taxon>
        <taxon>Aculeata</taxon>
        <taxon>Vespoidea</taxon>
        <taxon>Vespidae</taxon>
        <taxon>Polistinae</taxon>
        <taxon>Polistini</taxon>
        <taxon>Polistes</taxon>
    </lineage>
</organism>
<dbReference type="InterPro" id="IPR036514">
    <property type="entry name" value="SGNH_hydro_sf"/>
</dbReference>
<dbReference type="InterPro" id="IPR035547">
    <property type="entry name" value="Phospholipase_B"/>
</dbReference>
<evidence type="ECO:0000313" key="2">
    <source>
        <dbReference type="Proteomes" id="UP000694924"/>
    </source>
</evidence>
<name>A0ABM1IN77_POLDO</name>
<keyword evidence="2" id="KW-1185">Reference proteome</keyword>
<proteinExistence type="predicted"/>
<evidence type="ECO:0000313" key="3">
    <source>
        <dbReference type="RefSeq" id="XP_015181664.1"/>
    </source>
</evidence>
<dbReference type="PANTHER" id="PTHR21325:SF31">
    <property type="entry name" value="GH22081P-RELATED"/>
    <property type="match status" value="1"/>
</dbReference>
<dbReference type="Proteomes" id="UP000694924">
    <property type="component" value="Unplaced"/>
</dbReference>
<accession>A0ABM1IN77</accession>
<dbReference type="InterPro" id="IPR038885">
    <property type="entry name" value="PLB1"/>
</dbReference>
<dbReference type="PANTHER" id="PTHR21325">
    <property type="entry name" value="PHOSPHOLIPASE B, PLB1"/>
    <property type="match status" value="1"/>
</dbReference>
<keyword evidence="1" id="KW-0732">Signal</keyword>
<dbReference type="InterPro" id="IPR001087">
    <property type="entry name" value="GDSL"/>
</dbReference>
<dbReference type="GeneID" id="107069146"/>
<dbReference type="Pfam" id="PF00657">
    <property type="entry name" value="Lipase_GDSL"/>
    <property type="match status" value="1"/>
</dbReference>
<sequence>MKARNTILLFIIQMITVTQGATFTELLLNMLKSGREDFNVNGIIYTIIPDAVRRQPNIPETVPFPCNTRFGRSPYIPNSVHKLRPGDIDVIGGLGDSLVAGNGALEEFAIGTFIEARGVSWCAGGQDNWRKILTIPNLLKVFNPNLTGYSTGTGELISSKSKLNVAYPVAATEDALEQAKILIHRIRNDPKIHFTKHWKLITILFGANDICSAQCYSPEQFSPLRHAYHLKKVLDYLKAALPRTIVNLIPTIDVTVSLRVKKSVMCTILHPLYCTCMHRGSQLQKKLSRLSMMYQKTVESLINSGRYDHSDEFTVVLQPFIKLFNSPNADPSRAEPIDNNLVTYDCFHFSQRGHALAANLHWNNMFEPVGNKTEYGLSRILEKINCPTERAPYIFTNVNSMMYKQTGYQDGIMPR</sequence>
<feature type="chain" id="PRO_5046020132" evidence="1">
    <location>
        <begin position="21"/>
        <end position="415"/>
    </location>
</feature>
<dbReference type="CDD" id="cd01824">
    <property type="entry name" value="Phospholipase_B_like"/>
    <property type="match status" value="1"/>
</dbReference>
<reference evidence="3" key="1">
    <citation type="submission" date="2025-08" db="UniProtKB">
        <authorList>
            <consortium name="RefSeq"/>
        </authorList>
    </citation>
    <scope>IDENTIFICATION</scope>
    <source>
        <tissue evidence="3">Whole body</tissue>
    </source>
</reference>
<dbReference type="RefSeq" id="XP_015181664.1">
    <property type="nucleotide sequence ID" value="XM_015326178.1"/>
</dbReference>
<protein>
    <submittedName>
        <fullName evidence="3">Phospholipase B1, membrane-associated-like isoform X1</fullName>
    </submittedName>
</protein>
<feature type="signal peptide" evidence="1">
    <location>
        <begin position="1"/>
        <end position="20"/>
    </location>
</feature>
<dbReference type="Gene3D" id="3.40.50.1110">
    <property type="entry name" value="SGNH hydrolase"/>
    <property type="match status" value="1"/>
</dbReference>
<evidence type="ECO:0000256" key="1">
    <source>
        <dbReference type="SAM" id="SignalP"/>
    </source>
</evidence>
<gene>
    <name evidence="3" type="primary">LOC107069146</name>
</gene>